<evidence type="ECO:0000256" key="5">
    <source>
        <dbReference type="SAM" id="MobiDB-lite"/>
    </source>
</evidence>
<organism evidence="7">
    <name type="scientific">Chrysotila carterae</name>
    <name type="common">Marine alga</name>
    <name type="synonym">Syracosphaera carterae</name>
    <dbReference type="NCBI Taxonomy" id="13221"/>
    <lineage>
        <taxon>Eukaryota</taxon>
        <taxon>Haptista</taxon>
        <taxon>Haptophyta</taxon>
        <taxon>Prymnesiophyceae</taxon>
        <taxon>Isochrysidales</taxon>
        <taxon>Isochrysidaceae</taxon>
        <taxon>Chrysotila</taxon>
    </lineage>
</organism>
<evidence type="ECO:0000256" key="6">
    <source>
        <dbReference type="SAM" id="Phobius"/>
    </source>
</evidence>
<dbReference type="InterPro" id="IPR013714">
    <property type="entry name" value="Golgi_TVP15"/>
</dbReference>
<feature type="compositionally biased region" description="Polar residues" evidence="5">
    <location>
        <begin position="166"/>
        <end position="183"/>
    </location>
</feature>
<reference evidence="7" key="1">
    <citation type="submission" date="2021-01" db="EMBL/GenBank/DDBJ databases">
        <authorList>
            <person name="Corre E."/>
            <person name="Pelletier E."/>
            <person name="Niang G."/>
            <person name="Scheremetjew M."/>
            <person name="Finn R."/>
            <person name="Kale V."/>
            <person name="Holt S."/>
            <person name="Cochrane G."/>
            <person name="Meng A."/>
            <person name="Brown T."/>
            <person name="Cohen L."/>
        </authorList>
    </citation>
    <scope>NUCLEOTIDE SEQUENCE</scope>
    <source>
        <strain evidence="7">CCMP645</strain>
    </source>
</reference>
<accession>A0A7S4B8S3</accession>
<feature type="transmembrane region" description="Helical" evidence="6">
    <location>
        <begin position="56"/>
        <end position="74"/>
    </location>
</feature>
<protein>
    <recommendedName>
        <fullName evidence="8">COPI associated protein</fullName>
    </recommendedName>
</protein>
<evidence type="ECO:0000256" key="2">
    <source>
        <dbReference type="ARBA" id="ARBA00022692"/>
    </source>
</evidence>
<dbReference type="PANTHER" id="PTHR28128">
    <property type="entry name" value="GOLGI APPARATUS MEMBRANE PROTEIN TVP15"/>
    <property type="match status" value="1"/>
</dbReference>
<feature type="region of interest" description="Disordered" evidence="5">
    <location>
        <begin position="202"/>
        <end position="223"/>
    </location>
</feature>
<gene>
    <name evidence="7" type="ORF">PCAR00345_LOCUS10723</name>
</gene>
<keyword evidence="3 6" id="KW-1133">Transmembrane helix</keyword>
<dbReference type="GO" id="GO:0016020">
    <property type="term" value="C:membrane"/>
    <property type="evidence" value="ECO:0007669"/>
    <property type="project" value="UniProtKB-SubCell"/>
</dbReference>
<feature type="transmembrane region" description="Helical" evidence="6">
    <location>
        <begin position="107"/>
        <end position="126"/>
    </location>
</feature>
<comment type="subcellular location">
    <subcellularLocation>
        <location evidence="1">Membrane</location>
        <topology evidence="1">Multi-pass membrane protein</topology>
    </subcellularLocation>
</comment>
<evidence type="ECO:0000313" key="7">
    <source>
        <dbReference type="EMBL" id="CAE0758129.1"/>
    </source>
</evidence>
<dbReference type="Pfam" id="PF08507">
    <property type="entry name" value="COPI_assoc"/>
    <property type="match status" value="1"/>
</dbReference>
<dbReference type="EMBL" id="HBIZ01017235">
    <property type="protein sequence ID" value="CAE0758129.1"/>
    <property type="molecule type" value="Transcribed_RNA"/>
</dbReference>
<keyword evidence="4 6" id="KW-0472">Membrane</keyword>
<evidence type="ECO:0000256" key="4">
    <source>
        <dbReference type="ARBA" id="ARBA00023136"/>
    </source>
</evidence>
<evidence type="ECO:0008006" key="8">
    <source>
        <dbReference type="Google" id="ProtNLM"/>
    </source>
</evidence>
<name>A0A7S4B8S3_CHRCT</name>
<sequence>MPSDGATRDKKESCWYKVNYIKRFLAVGCGIAICVSAVFTLLNLTNILDVFGNIRMLWNVLFGILIVLLNLQWYKTISKRFGFLEHWFGRGMFYLFVGTMAFADEIWWSYIVGLCTIGVGVLELLFGSRCVDGGEEPRQMPDASEDNNGKNGFFNIFSGGAKHQGTPVQPTGQASNNEPSFTVTVNPSQISQAASAVSSVSMGATSSNKPTTENPFFGNAHLN</sequence>
<dbReference type="PANTHER" id="PTHR28128:SF1">
    <property type="entry name" value="GOLGI APPARATUS MEMBRANE PROTEIN TVP15"/>
    <property type="match status" value="1"/>
</dbReference>
<feature type="transmembrane region" description="Helical" evidence="6">
    <location>
        <begin position="81"/>
        <end position="101"/>
    </location>
</feature>
<dbReference type="AlphaFoldDB" id="A0A7S4B8S3"/>
<feature type="region of interest" description="Disordered" evidence="5">
    <location>
        <begin position="164"/>
        <end position="183"/>
    </location>
</feature>
<proteinExistence type="predicted"/>
<keyword evidence="2 6" id="KW-0812">Transmembrane</keyword>
<evidence type="ECO:0000256" key="3">
    <source>
        <dbReference type="ARBA" id="ARBA00022989"/>
    </source>
</evidence>
<evidence type="ECO:0000256" key="1">
    <source>
        <dbReference type="ARBA" id="ARBA00004141"/>
    </source>
</evidence>
<feature type="transmembrane region" description="Helical" evidence="6">
    <location>
        <begin position="20"/>
        <end position="44"/>
    </location>
</feature>